<evidence type="ECO:0000313" key="6">
    <source>
        <dbReference type="Proteomes" id="UP000546464"/>
    </source>
</evidence>
<dbReference type="AlphaFoldDB" id="A0A842HCA1"/>
<dbReference type="CDD" id="cd00830">
    <property type="entry name" value="KAS_III"/>
    <property type="match status" value="1"/>
</dbReference>
<dbReference type="RefSeq" id="WP_185674176.1">
    <property type="nucleotide sequence ID" value="NZ_JACHVB010000012.1"/>
</dbReference>
<dbReference type="NCBIfam" id="NF006720">
    <property type="entry name" value="PRK09258.1"/>
    <property type="match status" value="1"/>
</dbReference>
<dbReference type="GO" id="GO:0006633">
    <property type="term" value="P:fatty acid biosynthetic process"/>
    <property type="evidence" value="ECO:0007669"/>
    <property type="project" value="InterPro"/>
</dbReference>
<sequence length="345" mass="36259">MRFSNVAIAALAHVEPPEVVTSAEIEERLKPLYERVKLPAGRLELMTGIRERRFWPAGTKPSAISALAGEKALKKLPAGERGRIDLLIHCGVCRDRLEPSTASYVHGALGLPATTQLFDLSNACLGFMNALVMAAGMIESGQIERALLVSGENGKPLLEHTLAQLLDPSLTRKQVKPFFANLTIGAGGVAAVLTRKDLAPAGSPCLRAGVARTDSEANRLCEGDASGSGALVMQTDAVALLEAGVALARQTWTQFKGVCGWDEQTPSRIVCHQVGRQHQLKLLEGLGIAPAKDYSTFETLGNAGSVSCPLTLSKGLETGAIGAGDKVALLGIGSGLCCLMLALEC</sequence>
<feature type="domain" description="Beta-ketoacyl-[acyl-carrier-protein] synthase III N-terminal" evidence="4">
    <location>
        <begin position="118"/>
        <end position="158"/>
    </location>
</feature>
<comment type="caution">
    <text evidence="5">The sequence shown here is derived from an EMBL/GenBank/DDBJ whole genome shotgun (WGS) entry which is preliminary data.</text>
</comment>
<reference evidence="5 6" key="1">
    <citation type="submission" date="2020-07" db="EMBL/GenBank/DDBJ databases">
        <authorList>
            <person name="Feng X."/>
        </authorList>
    </citation>
    <scope>NUCLEOTIDE SEQUENCE [LARGE SCALE GENOMIC DNA]</scope>
    <source>
        <strain evidence="5 6">JCM31066</strain>
    </source>
</reference>
<dbReference type="SUPFAM" id="SSF53901">
    <property type="entry name" value="Thiolase-like"/>
    <property type="match status" value="1"/>
</dbReference>
<accession>A0A842HCA1</accession>
<proteinExistence type="predicted"/>
<dbReference type="InterPro" id="IPR013747">
    <property type="entry name" value="ACP_syn_III_C"/>
</dbReference>
<evidence type="ECO:0000259" key="3">
    <source>
        <dbReference type="Pfam" id="PF08541"/>
    </source>
</evidence>
<dbReference type="Pfam" id="PF08545">
    <property type="entry name" value="ACP_syn_III"/>
    <property type="match status" value="1"/>
</dbReference>
<dbReference type="GO" id="GO:0044550">
    <property type="term" value="P:secondary metabolite biosynthetic process"/>
    <property type="evidence" value="ECO:0007669"/>
    <property type="project" value="TreeGrafter"/>
</dbReference>
<protein>
    <submittedName>
        <fullName evidence="5">3-oxoacyl-ACP synthase III</fullName>
    </submittedName>
</protein>
<organism evidence="5 6">
    <name type="scientific">Ruficoccus amylovorans</name>
    <dbReference type="NCBI Taxonomy" id="1804625"/>
    <lineage>
        <taxon>Bacteria</taxon>
        <taxon>Pseudomonadati</taxon>
        <taxon>Verrucomicrobiota</taxon>
        <taxon>Opitutia</taxon>
        <taxon>Puniceicoccales</taxon>
        <taxon>Cerasicoccaceae</taxon>
        <taxon>Ruficoccus</taxon>
    </lineage>
</organism>
<dbReference type="EMBL" id="JACHVB010000012">
    <property type="protein sequence ID" value="MBC2593184.1"/>
    <property type="molecule type" value="Genomic_DNA"/>
</dbReference>
<keyword evidence="1" id="KW-0808">Transferase</keyword>
<dbReference type="Proteomes" id="UP000546464">
    <property type="component" value="Unassembled WGS sequence"/>
</dbReference>
<evidence type="ECO:0000313" key="5">
    <source>
        <dbReference type="EMBL" id="MBC2593184.1"/>
    </source>
</evidence>
<keyword evidence="2" id="KW-0012">Acyltransferase</keyword>
<evidence type="ECO:0000256" key="1">
    <source>
        <dbReference type="ARBA" id="ARBA00022679"/>
    </source>
</evidence>
<feature type="domain" description="Beta-ketoacyl-[acyl-carrier-protein] synthase III C-terminal" evidence="3">
    <location>
        <begin position="260"/>
        <end position="342"/>
    </location>
</feature>
<gene>
    <name evidence="5" type="ORF">H5P28_02815</name>
</gene>
<dbReference type="GO" id="GO:0004315">
    <property type="term" value="F:3-oxoacyl-[acyl-carrier-protein] synthase activity"/>
    <property type="evidence" value="ECO:0007669"/>
    <property type="project" value="InterPro"/>
</dbReference>
<keyword evidence="6" id="KW-1185">Reference proteome</keyword>
<evidence type="ECO:0000256" key="2">
    <source>
        <dbReference type="ARBA" id="ARBA00023315"/>
    </source>
</evidence>
<dbReference type="PANTHER" id="PTHR34069:SF3">
    <property type="entry name" value="ACYL-COA:ACYL-COA ALKYLTRANSFERASE"/>
    <property type="match status" value="1"/>
</dbReference>
<dbReference type="InterPro" id="IPR016039">
    <property type="entry name" value="Thiolase-like"/>
</dbReference>
<dbReference type="PANTHER" id="PTHR34069">
    <property type="entry name" value="3-OXOACYL-[ACYL-CARRIER-PROTEIN] SYNTHASE 3"/>
    <property type="match status" value="1"/>
</dbReference>
<evidence type="ECO:0000259" key="4">
    <source>
        <dbReference type="Pfam" id="PF08545"/>
    </source>
</evidence>
<dbReference type="Pfam" id="PF08541">
    <property type="entry name" value="ACP_syn_III_C"/>
    <property type="match status" value="1"/>
</dbReference>
<name>A0A842HCA1_9BACT</name>
<dbReference type="Gene3D" id="3.40.47.10">
    <property type="match status" value="2"/>
</dbReference>
<dbReference type="InterPro" id="IPR013751">
    <property type="entry name" value="ACP_syn_III_N"/>
</dbReference>